<comment type="subcellular location">
    <subcellularLocation>
        <location evidence="1">Cell membrane</location>
        <topology evidence="1">Multi-pass membrane protein</topology>
    </subcellularLocation>
</comment>
<dbReference type="GO" id="GO:0046872">
    <property type="term" value="F:metal ion binding"/>
    <property type="evidence" value="ECO:0007669"/>
    <property type="project" value="UniProtKB-KW"/>
</dbReference>
<dbReference type="PANTHER" id="PTHR22926">
    <property type="entry name" value="PHOSPHO-N-ACETYLMURAMOYL-PENTAPEPTIDE-TRANSFERASE"/>
    <property type="match status" value="1"/>
</dbReference>
<feature type="transmembrane region" description="Helical" evidence="8">
    <location>
        <begin position="161"/>
        <end position="179"/>
    </location>
</feature>
<feature type="binding site" evidence="7">
    <location>
        <position position="213"/>
    </location>
    <ligand>
        <name>Mg(2+)</name>
        <dbReference type="ChEBI" id="CHEBI:18420"/>
    </ligand>
</feature>
<feature type="binding site" evidence="7">
    <location>
        <position position="153"/>
    </location>
    <ligand>
        <name>Mg(2+)</name>
        <dbReference type="ChEBI" id="CHEBI:18420"/>
    </ligand>
</feature>
<dbReference type="PROSITE" id="PS01348">
    <property type="entry name" value="MRAY_2"/>
    <property type="match status" value="1"/>
</dbReference>
<evidence type="ECO:0000256" key="1">
    <source>
        <dbReference type="ARBA" id="ARBA00004651"/>
    </source>
</evidence>
<evidence type="ECO:0000256" key="2">
    <source>
        <dbReference type="ARBA" id="ARBA00022475"/>
    </source>
</evidence>
<dbReference type="InterPro" id="IPR018480">
    <property type="entry name" value="PNAcMuramoyl-5peptid_Trfase_CS"/>
</dbReference>
<evidence type="ECO:0000256" key="6">
    <source>
        <dbReference type="ARBA" id="ARBA00023136"/>
    </source>
</evidence>
<evidence type="ECO:0000256" key="8">
    <source>
        <dbReference type="SAM" id="Phobius"/>
    </source>
</evidence>
<evidence type="ECO:0000256" key="4">
    <source>
        <dbReference type="ARBA" id="ARBA00022692"/>
    </source>
</evidence>
<evidence type="ECO:0000313" key="9">
    <source>
        <dbReference type="EMBL" id="MBG9375821.1"/>
    </source>
</evidence>
<accession>A0A931GTQ6</accession>
<keyword evidence="10" id="KW-1185">Reference proteome</keyword>
<dbReference type="RefSeq" id="WP_196989849.1">
    <property type="nucleotide sequence ID" value="NZ_JADWYR010000001.1"/>
</dbReference>
<feature type="transmembrane region" description="Helical" evidence="8">
    <location>
        <begin position="243"/>
        <end position="266"/>
    </location>
</feature>
<protein>
    <submittedName>
        <fullName evidence="9">Undecaprenyl/decaprenyl-phosphate alpha-N-acetylglucosaminyl 1-phosphate transferase</fullName>
    </submittedName>
</protein>
<dbReference type="AlphaFoldDB" id="A0A931GTQ6"/>
<organism evidence="9 10">
    <name type="scientific">Panacibacter microcysteis</name>
    <dbReference type="NCBI Taxonomy" id="2793269"/>
    <lineage>
        <taxon>Bacteria</taxon>
        <taxon>Pseudomonadati</taxon>
        <taxon>Bacteroidota</taxon>
        <taxon>Chitinophagia</taxon>
        <taxon>Chitinophagales</taxon>
        <taxon>Chitinophagaceae</taxon>
        <taxon>Panacibacter</taxon>
    </lineage>
</organism>
<dbReference type="InterPro" id="IPR000715">
    <property type="entry name" value="Glycosyl_transferase_4"/>
</dbReference>
<feature type="transmembrane region" description="Helical" evidence="8">
    <location>
        <begin position="214"/>
        <end position="231"/>
    </location>
</feature>
<evidence type="ECO:0000313" key="10">
    <source>
        <dbReference type="Proteomes" id="UP000628448"/>
    </source>
</evidence>
<feature type="transmembrane region" description="Helical" evidence="8">
    <location>
        <begin position="6"/>
        <end position="23"/>
    </location>
</feature>
<keyword evidence="3 9" id="KW-0808">Transferase</keyword>
<comment type="cofactor">
    <cofactor evidence="7">
        <name>Mg(2+)</name>
        <dbReference type="ChEBI" id="CHEBI:18420"/>
    </cofactor>
</comment>
<evidence type="ECO:0000256" key="3">
    <source>
        <dbReference type="ARBA" id="ARBA00022679"/>
    </source>
</evidence>
<dbReference type="Pfam" id="PF00953">
    <property type="entry name" value="Glycos_transf_4"/>
    <property type="match status" value="1"/>
</dbReference>
<feature type="transmembrane region" description="Helical" evidence="8">
    <location>
        <begin position="321"/>
        <end position="341"/>
    </location>
</feature>
<dbReference type="Proteomes" id="UP000628448">
    <property type="component" value="Unassembled WGS sequence"/>
</dbReference>
<feature type="transmembrane region" description="Helical" evidence="8">
    <location>
        <begin position="44"/>
        <end position="64"/>
    </location>
</feature>
<dbReference type="PANTHER" id="PTHR22926:SF3">
    <property type="entry name" value="UNDECAPRENYL-PHOSPHATE ALPHA-N-ACETYLGLUCOSAMINYL 1-PHOSPHATE TRANSFERASE"/>
    <property type="match status" value="1"/>
</dbReference>
<feature type="transmembrane region" description="Helical" evidence="8">
    <location>
        <begin position="102"/>
        <end position="120"/>
    </location>
</feature>
<evidence type="ECO:0000256" key="5">
    <source>
        <dbReference type="ARBA" id="ARBA00022989"/>
    </source>
</evidence>
<keyword evidence="7" id="KW-0479">Metal-binding</keyword>
<keyword evidence="6 8" id="KW-0472">Membrane</keyword>
<feature type="transmembrane region" description="Helical" evidence="8">
    <location>
        <begin position="132"/>
        <end position="149"/>
    </location>
</feature>
<keyword evidence="7" id="KW-0460">Magnesium</keyword>
<dbReference type="GO" id="GO:0009103">
    <property type="term" value="P:lipopolysaccharide biosynthetic process"/>
    <property type="evidence" value="ECO:0007669"/>
    <property type="project" value="TreeGrafter"/>
</dbReference>
<reference evidence="9" key="1">
    <citation type="submission" date="2020-11" db="EMBL/GenBank/DDBJ databases">
        <title>Bacterial whole genome sequence for Panacibacter sp. DH6.</title>
        <authorList>
            <person name="Le V."/>
            <person name="Ko S."/>
            <person name="Ahn C.-Y."/>
            <person name="Oh H.-M."/>
        </authorList>
    </citation>
    <scope>NUCLEOTIDE SEQUENCE</scope>
    <source>
        <strain evidence="9">DH6</strain>
    </source>
</reference>
<sequence>MILVAVGMFIAYIVTFLLMPFIIRVARINKLYDKPDERKTHTHSISSLGGVGMIAGLSISVLLVSDFSIGDSVFQYYLASFFIIFMLGVIDDLFILHPLKKLAGQLLVSLIVTTKAHLLITNLQGLGGFYELNATASYLITFFAILLIINSFNLIDGVDGLAGSLGLVSSVFFGLLFYLKGDMGYAILGFAMAGTLMAFLVFNFPPARIFMGDSGSMLIGLVNAIFVVKVIEQGSTTSGGLNISSPLALAFAIVIIPVLDVLRVFIVRLTKGSSPFTPDRNHIHHLLLSKGFNHMQVTITMLLASIFLAFAGYFLNALNVNLAAIILTALFFLGVFVVKFFTRFNPLHVADEKKNPSDAKVLNLYADEAENNKLNSKKAAVENIALTAPKTKAE</sequence>
<proteinExistence type="predicted"/>
<keyword evidence="5 8" id="KW-1133">Transmembrane helix</keyword>
<feature type="transmembrane region" description="Helical" evidence="8">
    <location>
        <begin position="297"/>
        <end position="315"/>
    </location>
</feature>
<gene>
    <name evidence="9" type="ORF">I5907_06215</name>
</gene>
<dbReference type="GO" id="GO:0071555">
    <property type="term" value="P:cell wall organization"/>
    <property type="evidence" value="ECO:0007669"/>
    <property type="project" value="TreeGrafter"/>
</dbReference>
<feature type="transmembrane region" description="Helical" evidence="8">
    <location>
        <begin position="185"/>
        <end position="202"/>
    </location>
</feature>
<keyword evidence="4 8" id="KW-0812">Transmembrane</keyword>
<name>A0A931GTQ6_9BACT</name>
<keyword evidence="2" id="KW-1003">Cell membrane</keyword>
<dbReference type="GO" id="GO:0044038">
    <property type="term" value="P:cell wall macromolecule biosynthetic process"/>
    <property type="evidence" value="ECO:0007669"/>
    <property type="project" value="TreeGrafter"/>
</dbReference>
<dbReference type="GO" id="GO:0016780">
    <property type="term" value="F:phosphotransferase activity, for other substituted phosphate groups"/>
    <property type="evidence" value="ECO:0007669"/>
    <property type="project" value="InterPro"/>
</dbReference>
<dbReference type="GO" id="GO:0005886">
    <property type="term" value="C:plasma membrane"/>
    <property type="evidence" value="ECO:0007669"/>
    <property type="project" value="UniProtKB-SubCell"/>
</dbReference>
<dbReference type="EMBL" id="JADWYR010000001">
    <property type="protein sequence ID" value="MBG9375821.1"/>
    <property type="molecule type" value="Genomic_DNA"/>
</dbReference>
<dbReference type="CDD" id="cd06853">
    <property type="entry name" value="GT_WecA_like"/>
    <property type="match status" value="1"/>
</dbReference>
<comment type="caution">
    <text evidence="9">The sequence shown here is derived from an EMBL/GenBank/DDBJ whole genome shotgun (WGS) entry which is preliminary data.</text>
</comment>
<evidence type="ECO:0000256" key="7">
    <source>
        <dbReference type="PIRSR" id="PIRSR600715-1"/>
    </source>
</evidence>
<feature type="transmembrane region" description="Helical" evidence="8">
    <location>
        <begin position="76"/>
        <end position="95"/>
    </location>
</feature>